<organism evidence="1 2">
    <name type="scientific">Streptomyces vulcanius</name>
    <dbReference type="NCBI Taxonomy" id="1441876"/>
    <lineage>
        <taxon>Bacteria</taxon>
        <taxon>Bacillati</taxon>
        <taxon>Actinomycetota</taxon>
        <taxon>Actinomycetes</taxon>
        <taxon>Kitasatosporales</taxon>
        <taxon>Streptomycetaceae</taxon>
        <taxon>Streptomyces</taxon>
    </lineage>
</organism>
<proteinExistence type="predicted"/>
<evidence type="ECO:0000313" key="1">
    <source>
        <dbReference type="EMBL" id="MFC4502145.1"/>
    </source>
</evidence>
<reference evidence="2" key="1">
    <citation type="journal article" date="2019" name="Int. J. Syst. Evol. Microbiol.">
        <title>The Global Catalogue of Microorganisms (GCM) 10K type strain sequencing project: providing services to taxonomists for standard genome sequencing and annotation.</title>
        <authorList>
            <consortium name="The Broad Institute Genomics Platform"/>
            <consortium name="The Broad Institute Genome Sequencing Center for Infectious Disease"/>
            <person name="Wu L."/>
            <person name="Ma J."/>
        </authorList>
    </citation>
    <scope>NUCLEOTIDE SEQUENCE [LARGE SCALE GENOMIC DNA]</scope>
    <source>
        <strain evidence="2">CGMCC 4.7177</strain>
    </source>
</reference>
<sequence length="60" mass="7048">MRLPSIERKARLQAEYRAAVYELALADQTDDERRKRMAHWRVTEAVQALRSIGINPIRAR</sequence>
<keyword evidence="2" id="KW-1185">Reference proteome</keyword>
<protein>
    <submittedName>
        <fullName evidence="1">Uncharacterized protein</fullName>
    </submittedName>
</protein>
<gene>
    <name evidence="1" type="ORF">ACFPIH_21865</name>
</gene>
<accession>A0ABV9ATT2</accession>
<dbReference type="RefSeq" id="WP_381174677.1">
    <property type="nucleotide sequence ID" value="NZ_JBHSFK010000013.1"/>
</dbReference>
<comment type="caution">
    <text evidence="1">The sequence shown here is derived from an EMBL/GenBank/DDBJ whole genome shotgun (WGS) entry which is preliminary data.</text>
</comment>
<dbReference type="EMBL" id="JBHSFK010000013">
    <property type="protein sequence ID" value="MFC4502145.1"/>
    <property type="molecule type" value="Genomic_DNA"/>
</dbReference>
<dbReference type="Proteomes" id="UP001595839">
    <property type="component" value="Unassembled WGS sequence"/>
</dbReference>
<evidence type="ECO:0000313" key="2">
    <source>
        <dbReference type="Proteomes" id="UP001595839"/>
    </source>
</evidence>
<name>A0ABV9ATT2_9ACTN</name>